<proteinExistence type="predicted"/>
<reference evidence="2" key="2">
    <citation type="submission" date="2004-04" db="EMBL/GenBank/DDBJ databases">
        <title>Oryza sativa nipponbare(GA3) genomic DNA, chromosome 2, BAC clone:OSJNBa0052K15.</title>
        <authorList>
            <person name="Sasaki T."/>
            <person name="Matsumoto T."/>
            <person name="Fujisawa M."/>
        </authorList>
    </citation>
    <scope>NUCLEOTIDE SEQUENCE</scope>
</reference>
<organism evidence="2 3">
    <name type="scientific">Oryza sativa subsp. japonica</name>
    <name type="common">Rice</name>
    <dbReference type="NCBI Taxonomy" id="39947"/>
    <lineage>
        <taxon>Eukaryota</taxon>
        <taxon>Viridiplantae</taxon>
        <taxon>Streptophyta</taxon>
        <taxon>Embryophyta</taxon>
        <taxon>Tracheophyta</taxon>
        <taxon>Spermatophyta</taxon>
        <taxon>Magnoliopsida</taxon>
        <taxon>Liliopsida</taxon>
        <taxon>Poales</taxon>
        <taxon>Poaceae</taxon>
        <taxon>BOP clade</taxon>
        <taxon>Oryzoideae</taxon>
        <taxon>Oryzeae</taxon>
        <taxon>Oryzinae</taxon>
        <taxon>Oryza</taxon>
        <taxon>Oryza sativa</taxon>
    </lineage>
</organism>
<evidence type="ECO:0000313" key="1">
    <source>
        <dbReference type="EMBL" id="BAD28214.1"/>
    </source>
</evidence>
<sequence length="108" mass="11587">MVDLPLASASAPPLLELELSQTVSAPPKLGAELDEALSQNELESATSAEIIIQTTLELLVLGVEGCVISDIAVEGRMPNLAILRDLSELILAQIVLGLKRPYWMAHEK</sequence>
<name>Q6EN53_ORYSJ</name>
<gene>
    <name evidence="2" type="ORF">OSJNBa0052K15.1</name>
    <name evidence="1" type="ORF">P0463G12.36</name>
</gene>
<dbReference type="EMBL" id="AP006844">
    <property type="protein sequence ID" value="BAD29682.1"/>
    <property type="molecule type" value="Genomic_DNA"/>
</dbReference>
<reference evidence="3" key="3">
    <citation type="journal article" date="2005" name="Nature">
        <title>The map-based sequence of the rice genome.</title>
        <authorList>
            <consortium name="International rice genome sequencing project (IRGSP)"/>
            <person name="Matsumoto T."/>
            <person name="Wu J."/>
            <person name="Kanamori H."/>
            <person name="Katayose Y."/>
            <person name="Fujisawa M."/>
            <person name="Namiki N."/>
            <person name="Mizuno H."/>
            <person name="Yamamoto K."/>
            <person name="Antonio B.A."/>
            <person name="Baba T."/>
            <person name="Sakata K."/>
            <person name="Nagamura Y."/>
            <person name="Aoki H."/>
            <person name="Arikawa K."/>
            <person name="Arita K."/>
            <person name="Bito T."/>
            <person name="Chiden Y."/>
            <person name="Fujitsuka N."/>
            <person name="Fukunaka R."/>
            <person name="Hamada M."/>
            <person name="Harada C."/>
            <person name="Hayashi A."/>
            <person name="Hijishita S."/>
            <person name="Honda M."/>
            <person name="Hosokawa S."/>
            <person name="Ichikawa Y."/>
            <person name="Idonuma A."/>
            <person name="Iijima M."/>
            <person name="Ikeda M."/>
            <person name="Ikeno M."/>
            <person name="Ito K."/>
            <person name="Ito S."/>
            <person name="Ito T."/>
            <person name="Ito Y."/>
            <person name="Ito Y."/>
            <person name="Iwabuchi A."/>
            <person name="Kamiya K."/>
            <person name="Karasawa W."/>
            <person name="Kurita K."/>
            <person name="Katagiri S."/>
            <person name="Kikuta A."/>
            <person name="Kobayashi H."/>
            <person name="Kobayashi N."/>
            <person name="Machita K."/>
            <person name="Maehara T."/>
            <person name="Masukawa M."/>
            <person name="Mizubayashi T."/>
            <person name="Mukai Y."/>
            <person name="Nagasaki H."/>
            <person name="Nagata Y."/>
            <person name="Naito S."/>
            <person name="Nakashima M."/>
            <person name="Nakama Y."/>
            <person name="Nakamichi Y."/>
            <person name="Nakamura M."/>
            <person name="Meguro A."/>
            <person name="Negishi M."/>
            <person name="Ohta I."/>
            <person name="Ohta T."/>
            <person name="Okamoto M."/>
            <person name="Ono N."/>
            <person name="Saji S."/>
            <person name="Sakaguchi M."/>
            <person name="Sakai K."/>
            <person name="Shibata M."/>
            <person name="Shimokawa T."/>
            <person name="Song J."/>
            <person name="Takazaki Y."/>
            <person name="Terasawa K."/>
            <person name="Tsugane M."/>
            <person name="Tsuji K."/>
            <person name="Ueda S."/>
            <person name="Waki K."/>
            <person name="Yamagata H."/>
            <person name="Yamamoto M."/>
            <person name="Yamamoto S."/>
            <person name="Yamane H."/>
            <person name="Yoshiki S."/>
            <person name="Yoshihara R."/>
            <person name="Yukawa K."/>
            <person name="Zhong H."/>
            <person name="Yano M."/>
            <person name="Yuan Q."/>
            <person name="Ouyang S."/>
            <person name="Liu J."/>
            <person name="Jones K.M."/>
            <person name="Gansberger K."/>
            <person name="Moffat K."/>
            <person name="Hill J."/>
            <person name="Bera J."/>
            <person name="Fadrosh D."/>
            <person name="Jin S."/>
            <person name="Johri S."/>
            <person name="Kim M."/>
            <person name="Overton L."/>
            <person name="Reardon M."/>
            <person name="Tsitrin T."/>
            <person name="Vuong H."/>
            <person name="Weaver B."/>
            <person name="Ciecko A."/>
            <person name="Tallon L."/>
            <person name="Jackson J."/>
            <person name="Pai G."/>
            <person name="Aken S.V."/>
            <person name="Utterback T."/>
            <person name="Reidmuller S."/>
            <person name="Feldblyum T."/>
            <person name="Hsiao J."/>
            <person name="Zismann V."/>
            <person name="Iobst S."/>
            <person name="de Vazeille A.R."/>
            <person name="Buell C.R."/>
            <person name="Ying K."/>
            <person name="Li Y."/>
            <person name="Lu T."/>
            <person name="Huang Y."/>
            <person name="Zhao Q."/>
            <person name="Feng Q."/>
            <person name="Zhang L."/>
            <person name="Zhu J."/>
            <person name="Weng Q."/>
            <person name="Mu J."/>
            <person name="Lu Y."/>
            <person name="Fan D."/>
            <person name="Liu Y."/>
            <person name="Guan J."/>
            <person name="Zhang Y."/>
            <person name="Yu S."/>
            <person name="Liu X."/>
            <person name="Zhang Y."/>
            <person name="Hong G."/>
            <person name="Han B."/>
            <person name="Choisne N."/>
            <person name="Demange N."/>
            <person name="Orjeda G."/>
            <person name="Samain S."/>
            <person name="Cattolico L."/>
            <person name="Pelletier E."/>
            <person name="Couloux A."/>
            <person name="Segurens B."/>
            <person name="Wincker P."/>
            <person name="D'Hont A."/>
            <person name="Scarpelli C."/>
            <person name="Weissenbach J."/>
            <person name="Salanoubat M."/>
            <person name="Quetier F."/>
            <person name="Yu Y."/>
            <person name="Kim H.R."/>
            <person name="Rambo T."/>
            <person name="Currie J."/>
            <person name="Collura K."/>
            <person name="Luo M."/>
            <person name="Yang T."/>
            <person name="Ammiraju J.S.S."/>
            <person name="Engler F."/>
            <person name="Soderlund C."/>
            <person name="Wing R.A."/>
            <person name="Palmer L.E."/>
            <person name="de la Bastide M."/>
            <person name="Spiegel L."/>
            <person name="Nascimento L."/>
            <person name="Zutavern T."/>
            <person name="O'Shaughnessy A."/>
            <person name="Dike S."/>
            <person name="Dedhia N."/>
            <person name="Preston R."/>
            <person name="Balija V."/>
            <person name="McCombie W.R."/>
            <person name="Chow T."/>
            <person name="Chen H."/>
            <person name="Chung M."/>
            <person name="Chen C."/>
            <person name="Shaw J."/>
            <person name="Wu H."/>
            <person name="Hsiao K."/>
            <person name="Chao Y."/>
            <person name="Chu M."/>
            <person name="Cheng C."/>
            <person name="Hour A."/>
            <person name="Lee P."/>
            <person name="Lin S."/>
            <person name="Lin Y."/>
            <person name="Liou J."/>
            <person name="Liu S."/>
            <person name="Hsing Y."/>
            <person name="Raghuvanshi S."/>
            <person name="Mohanty A."/>
            <person name="Bharti A.K."/>
            <person name="Gaur A."/>
            <person name="Gupta V."/>
            <person name="Kumar D."/>
            <person name="Ravi V."/>
            <person name="Vij S."/>
            <person name="Kapur A."/>
            <person name="Khurana P."/>
            <person name="Khurana P."/>
            <person name="Khurana J.P."/>
            <person name="Tyagi A.K."/>
            <person name="Gaikwad K."/>
            <person name="Singh A."/>
            <person name="Dalal V."/>
            <person name="Srivastava S."/>
            <person name="Dixit A."/>
            <person name="Pal A.K."/>
            <person name="Ghazi I.A."/>
            <person name="Yadav M."/>
            <person name="Pandit A."/>
            <person name="Bhargava A."/>
            <person name="Sureshbabu K."/>
            <person name="Batra K."/>
            <person name="Sharma T.R."/>
            <person name="Mohapatra T."/>
            <person name="Singh N.K."/>
            <person name="Messing J."/>
            <person name="Nelson A.B."/>
            <person name="Fuks G."/>
            <person name="Kavchok S."/>
            <person name="Keizer G."/>
            <person name="Linton E."/>
            <person name="Llaca V."/>
            <person name="Song R."/>
            <person name="Tanyolac B."/>
            <person name="Young S."/>
            <person name="Ho-Il K."/>
            <person name="Hahn J.H."/>
            <person name="Sangsakoo G."/>
            <person name="Vanavichit A."/>
            <person name="de Mattos Luiz.A.T."/>
            <person name="Zimmer P.D."/>
            <person name="Malone G."/>
            <person name="Dellagostin O."/>
            <person name="de Oliveira A.C."/>
            <person name="Bevan M."/>
            <person name="Bancroft I."/>
            <person name="Minx P."/>
            <person name="Cordum H."/>
            <person name="Wilson R."/>
            <person name="Cheng Z."/>
            <person name="Jin W."/>
            <person name="Jiang J."/>
            <person name="Leong S.A."/>
            <person name="Iwama H."/>
            <person name="Gojobori T."/>
            <person name="Itoh T."/>
            <person name="Niimura Y."/>
            <person name="Fujii Y."/>
            <person name="Habara T."/>
            <person name="Sakai H."/>
            <person name="Sato Y."/>
            <person name="Wilson G."/>
            <person name="Kumar K."/>
            <person name="McCouch S."/>
            <person name="Juretic N."/>
            <person name="Hoen D."/>
            <person name="Wright S."/>
            <person name="Bruskiewich R."/>
            <person name="Bureau T."/>
            <person name="Miyao A."/>
            <person name="Hirochika H."/>
            <person name="Nishikawa T."/>
            <person name="Kadowaki K."/>
            <person name="Sugiura M."/>
            <person name="Burr B."/>
            <person name="Sasaki T."/>
        </authorList>
    </citation>
    <scope>NUCLEOTIDE SEQUENCE [LARGE SCALE GENOMIC DNA]</scope>
    <source>
        <strain evidence="3">cv. Nipponbare</strain>
    </source>
</reference>
<dbReference type="Proteomes" id="UP000000763">
    <property type="component" value="Chromosome 2"/>
</dbReference>
<evidence type="ECO:0000313" key="3">
    <source>
        <dbReference type="Proteomes" id="UP000000763"/>
    </source>
</evidence>
<protein>
    <submittedName>
        <fullName evidence="2">Uncharacterized protein</fullName>
    </submittedName>
</protein>
<evidence type="ECO:0000313" key="2">
    <source>
        <dbReference type="EMBL" id="BAD29682.1"/>
    </source>
</evidence>
<dbReference type="AlphaFoldDB" id="Q6EN53"/>
<reference evidence="3" key="4">
    <citation type="journal article" date="2008" name="Nucleic Acids Res.">
        <title>The rice annotation project database (RAP-DB): 2008 update.</title>
        <authorList>
            <consortium name="The rice annotation project (RAP)"/>
        </authorList>
    </citation>
    <scope>GENOME REANNOTATION</scope>
    <source>
        <strain evidence="3">cv. Nipponbare</strain>
    </source>
</reference>
<dbReference type="EMBL" id="AP004875">
    <property type="protein sequence ID" value="BAD28214.1"/>
    <property type="molecule type" value="Genomic_DNA"/>
</dbReference>
<accession>Q6EN53</accession>
<reference evidence="1" key="1">
    <citation type="submission" date="2002-03" db="EMBL/GenBank/DDBJ databases">
        <title>Oryza sativa nipponbare(GA3) genomic DNA, chromosome 2, PAC clone:P0463G12.</title>
        <authorList>
            <person name="Sasaki T."/>
            <person name="Matsumoto T."/>
            <person name="Yamamoto K."/>
        </authorList>
    </citation>
    <scope>NUCLEOTIDE SEQUENCE</scope>
</reference>